<proteinExistence type="predicted"/>
<accession>A0A6C0F1Y3</accession>
<evidence type="ECO:0000256" key="1">
    <source>
        <dbReference type="ARBA" id="ARBA00022741"/>
    </source>
</evidence>
<dbReference type="GO" id="GO:0005525">
    <property type="term" value="F:GTP binding"/>
    <property type="evidence" value="ECO:0007669"/>
    <property type="project" value="UniProtKB-KW"/>
</dbReference>
<dbReference type="Gene3D" id="3.40.50.300">
    <property type="entry name" value="P-loop containing nucleotide triphosphate hydrolases"/>
    <property type="match status" value="1"/>
</dbReference>
<dbReference type="GO" id="GO:0003924">
    <property type="term" value="F:GTPase activity"/>
    <property type="evidence" value="ECO:0007669"/>
    <property type="project" value="InterPro"/>
</dbReference>
<dbReference type="AlphaFoldDB" id="A0A6C0F1Y3"/>
<dbReference type="CDD" id="cd00154">
    <property type="entry name" value="Rab"/>
    <property type="match status" value="1"/>
</dbReference>
<dbReference type="SMART" id="SM00176">
    <property type="entry name" value="RAN"/>
    <property type="match status" value="1"/>
</dbReference>
<dbReference type="EMBL" id="MN739004">
    <property type="protein sequence ID" value="QHT34663.1"/>
    <property type="molecule type" value="Genomic_DNA"/>
</dbReference>
<feature type="region of interest" description="Disordered" evidence="3">
    <location>
        <begin position="186"/>
        <end position="211"/>
    </location>
</feature>
<dbReference type="NCBIfam" id="TIGR00231">
    <property type="entry name" value="small_GTP"/>
    <property type="match status" value="1"/>
</dbReference>
<dbReference type="InterPro" id="IPR027417">
    <property type="entry name" value="P-loop_NTPase"/>
</dbReference>
<dbReference type="SMART" id="SM00175">
    <property type="entry name" value="RAB"/>
    <property type="match status" value="1"/>
</dbReference>
<dbReference type="InterPro" id="IPR001806">
    <property type="entry name" value="Small_GTPase"/>
</dbReference>
<keyword evidence="2" id="KW-0342">GTP-binding</keyword>
<dbReference type="SUPFAM" id="SSF52540">
    <property type="entry name" value="P-loop containing nucleoside triphosphate hydrolases"/>
    <property type="match status" value="1"/>
</dbReference>
<dbReference type="SMART" id="SM00173">
    <property type="entry name" value="RAS"/>
    <property type="match status" value="1"/>
</dbReference>
<sequence>MNNSNNINNKKNNTMVKKIKLVFFGNSGAGKTCIVQRMKYNTFNYNTNLTIGAAFTLYTVEDNIKIEIWDTAGQERFHSLLPLYARCAEIIIVVIDIKENIDEQILKWKKYIQDNETLFSPNFKLILIFNKHDLNNDFEIPKDIINQTQFGLITLVSAKSGYNIDKLKVNLDLTVKKYIDENAHASHEHHRNKFNNSNNDNNNDNNSNIENSSNDTIFGSTFSNMKINFGLSEYKLSEYKEKMKKCII</sequence>
<evidence type="ECO:0000313" key="4">
    <source>
        <dbReference type="EMBL" id="QHT34663.1"/>
    </source>
</evidence>
<dbReference type="FunFam" id="3.40.50.300:FF:001447">
    <property type="entry name" value="Ras-related protein Rab-1B"/>
    <property type="match status" value="1"/>
</dbReference>
<evidence type="ECO:0000256" key="3">
    <source>
        <dbReference type="SAM" id="MobiDB-lite"/>
    </source>
</evidence>
<name>A0A6C0F1Y3_9ZZZZ</name>
<protein>
    <submittedName>
        <fullName evidence="4">Uncharacterized protein</fullName>
    </submittedName>
</protein>
<reference evidence="4" key="1">
    <citation type="journal article" date="2020" name="Nature">
        <title>Giant virus diversity and host interactions through global metagenomics.</title>
        <authorList>
            <person name="Schulz F."/>
            <person name="Roux S."/>
            <person name="Paez-Espino D."/>
            <person name="Jungbluth S."/>
            <person name="Walsh D.A."/>
            <person name="Denef V.J."/>
            <person name="McMahon K.D."/>
            <person name="Konstantinidis K.T."/>
            <person name="Eloe-Fadrosh E.A."/>
            <person name="Kyrpides N.C."/>
            <person name="Woyke T."/>
        </authorList>
    </citation>
    <scope>NUCLEOTIDE SEQUENCE</scope>
    <source>
        <strain evidence="4">GVMAG-M-3300009163-63</strain>
    </source>
</reference>
<dbReference type="Pfam" id="PF00071">
    <property type="entry name" value="Ras"/>
    <property type="match status" value="1"/>
</dbReference>
<dbReference type="PROSITE" id="PS51419">
    <property type="entry name" value="RAB"/>
    <property type="match status" value="1"/>
</dbReference>
<dbReference type="SMART" id="SM00174">
    <property type="entry name" value="RHO"/>
    <property type="match status" value="1"/>
</dbReference>
<organism evidence="4">
    <name type="scientific">viral metagenome</name>
    <dbReference type="NCBI Taxonomy" id="1070528"/>
    <lineage>
        <taxon>unclassified sequences</taxon>
        <taxon>metagenomes</taxon>
        <taxon>organismal metagenomes</taxon>
    </lineage>
</organism>
<dbReference type="PANTHER" id="PTHR24073">
    <property type="entry name" value="DRAB5-RELATED"/>
    <property type="match status" value="1"/>
</dbReference>
<evidence type="ECO:0000256" key="2">
    <source>
        <dbReference type="ARBA" id="ARBA00023134"/>
    </source>
</evidence>
<dbReference type="PRINTS" id="PR00449">
    <property type="entry name" value="RASTRNSFRMNG"/>
</dbReference>
<dbReference type="SMART" id="SM00177">
    <property type="entry name" value="ARF"/>
    <property type="match status" value="1"/>
</dbReference>
<keyword evidence="1" id="KW-0547">Nucleotide-binding</keyword>
<feature type="compositionally biased region" description="Low complexity" evidence="3">
    <location>
        <begin position="195"/>
        <end position="211"/>
    </location>
</feature>
<dbReference type="InterPro" id="IPR005225">
    <property type="entry name" value="Small_GTP-bd"/>
</dbReference>